<evidence type="ECO:0000313" key="2">
    <source>
        <dbReference type="Proteomes" id="UP000027170"/>
    </source>
</evidence>
<dbReference type="AlphaFoldDB" id="A0A836MNS7"/>
<gene>
    <name evidence="1" type="ORF">SALWKB29_1603</name>
</gene>
<dbReference type="EMBL" id="JFZV01000008">
    <property type="protein sequence ID" value="KDN14301.1"/>
    <property type="molecule type" value="Genomic_DNA"/>
</dbReference>
<accession>A0A836MNS7</accession>
<organism evidence="1 2">
    <name type="scientific">Snodgrassella communis</name>
    <dbReference type="NCBI Taxonomy" id="2946699"/>
    <lineage>
        <taxon>Bacteria</taxon>
        <taxon>Pseudomonadati</taxon>
        <taxon>Pseudomonadota</taxon>
        <taxon>Betaproteobacteria</taxon>
        <taxon>Neisseriales</taxon>
        <taxon>Neisseriaceae</taxon>
        <taxon>Snodgrassella</taxon>
    </lineage>
</organism>
<name>A0A836MNS7_9NEIS</name>
<reference evidence="1 2" key="1">
    <citation type="submission" date="2014-03" db="EMBL/GenBank/DDBJ databases">
        <title>The genomes of two eusocial bee gut symbionts.</title>
        <authorList>
            <person name="Kwong W.K."/>
            <person name="Engel P."/>
            <person name="Koch H."/>
            <person name="Moran N.A."/>
        </authorList>
    </citation>
    <scope>NUCLEOTIDE SEQUENCE [LARGE SCALE GENOMIC DNA]</scope>
    <source>
        <strain evidence="2">wkB29</strain>
    </source>
</reference>
<keyword evidence="2" id="KW-1185">Reference proteome</keyword>
<comment type="caution">
    <text evidence="1">The sequence shown here is derived from an EMBL/GenBank/DDBJ whole genome shotgun (WGS) entry which is preliminary data.</text>
</comment>
<evidence type="ECO:0000313" key="1">
    <source>
        <dbReference type="EMBL" id="KDN14301.1"/>
    </source>
</evidence>
<protein>
    <submittedName>
        <fullName evidence="1">Uncharacterized protein</fullName>
    </submittedName>
</protein>
<dbReference type="Proteomes" id="UP000027170">
    <property type="component" value="Unassembled WGS sequence"/>
</dbReference>
<proteinExistence type="predicted"/>
<sequence length="51" mass="5766">MKKQLDLTLYLVLDPLLCGGIDGMVNTATIADFRFAYWFSVLDKSDCTYAQ</sequence>
<dbReference type="RefSeq" id="WP_180295659.1">
    <property type="nucleotide sequence ID" value="NZ_JFZV01000008.1"/>
</dbReference>